<sequence>MTVFLIREAYESVMRLVDGGLPRSVEEMEVLLKAEAVATPAMEGNGSVRAWLRLEARRVFAKIPGRGIGRVVLTVSGAYENEVAAYRSLPRLGLPAKMFPRCEVAVARGNRFLLLLEDLGASRDARLPRIEDPHPIANARLVLAALAELHAPFLDEPIGWTPRETPFLRLIADHALRVCERRYGLTANAKEAFRVFVDNFRVVRSAWDSGTRTLVHGDAHLGNTFFAEGRAGFYDLQCVAREHPMRDVSFHLLSSCDPVDLEAGGESELVHFYVLSLNARLSSNDAKLDPEETWDQYRLHALWALVACVMRAGAGDLVDPAAATLLLSRVSVGIDRLGTLAALKALVFSAHHPARSSRKAQSLSPMLSKQC</sequence>
<dbReference type="SUPFAM" id="SSF56112">
    <property type="entry name" value="Protein kinase-like (PK-like)"/>
    <property type="match status" value="1"/>
</dbReference>
<dbReference type="InterPro" id="IPR002575">
    <property type="entry name" value="Aminoglycoside_PTrfase"/>
</dbReference>
<reference evidence="2" key="1">
    <citation type="submission" date="2023-01" db="EMBL/GenBank/DDBJ databases">
        <title>Metagenome sequencing of chrysophaentin producing Chrysophaeum taylorii.</title>
        <authorList>
            <person name="Davison J."/>
            <person name="Bewley C."/>
        </authorList>
    </citation>
    <scope>NUCLEOTIDE SEQUENCE</scope>
    <source>
        <strain evidence="2">NIES-1699</strain>
    </source>
</reference>
<feature type="domain" description="Aminoglycoside phosphotransferase" evidence="1">
    <location>
        <begin position="56"/>
        <end position="260"/>
    </location>
</feature>
<dbReference type="AlphaFoldDB" id="A0AAD7XKN2"/>
<dbReference type="Pfam" id="PF01636">
    <property type="entry name" value="APH"/>
    <property type="match status" value="1"/>
</dbReference>
<gene>
    <name evidence="2" type="ORF">CTAYLR_006241</name>
</gene>
<evidence type="ECO:0000259" key="1">
    <source>
        <dbReference type="Pfam" id="PF01636"/>
    </source>
</evidence>
<proteinExistence type="predicted"/>
<evidence type="ECO:0000313" key="2">
    <source>
        <dbReference type="EMBL" id="KAJ8607010.1"/>
    </source>
</evidence>
<dbReference type="EMBL" id="JAQMWT010000238">
    <property type="protein sequence ID" value="KAJ8607010.1"/>
    <property type="molecule type" value="Genomic_DNA"/>
</dbReference>
<keyword evidence="3" id="KW-1185">Reference proteome</keyword>
<comment type="caution">
    <text evidence="2">The sequence shown here is derived from an EMBL/GenBank/DDBJ whole genome shotgun (WGS) entry which is preliminary data.</text>
</comment>
<accession>A0AAD7XKN2</accession>
<protein>
    <recommendedName>
        <fullName evidence="1">Aminoglycoside phosphotransferase domain-containing protein</fullName>
    </recommendedName>
</protein>
<evidence type="ECO:0000313" key="3">
    <source>
        <dbReference type="Proteomes" id="UP001230188"/>
    </source>
</evidence>
<dbReference type="InterPro" id="IPR011009">
    <property type="entry name" value="Kinase-like_dom_sf"/>
</dbReference>
<dbReference type="Gene3D" id="3.90.1200.10">
    <property type="match status" value="1"/>
</dbReference>
<organism evidence="2 3">
    <name type="scientific">Chrysophaeum taylorii</name>
    <dbReference type="NCBI Taxonomy" id="2483200"/>
    <lineage>
        <taxon>Eukaryota</taxon>
        <taxon>Sar</taxon>
        <taxon>Stramenopiles</taxon>
        <taxon>Ochrophyta</taxon>
        <taxon>Pelagophyceae</taxon>
        <taxon>Pelagomonadales</taxon>
        <taxon>Pelagomonadaceae</taxon>
        <taxon>Chrysophaeum</taxon>
    </lineage>
</organism>
<dbReference type="Proteomes" id="UP001230188">
    <property type="component" value="Unassembled WGS sequence"/>
</dbReference>
<name>A0AAD7XKN2_9STRA</name>